<reference evidence="2 3" key="1">
    <citation type="submission" date="2020-05" db="EMBL/GenBank/DDBJ databases">
        <title>Distinct polysaccharide utilization as determinants for interspecies competition between intestinal Prevotella spp.</title>
        <authorList>
            <person name="Galvez E.J.C."/>
            <person name="Iljazovic A."/>
            <person name="Strowig T."/>
        </authorList>
    </citation>
    <scope>NUCLEOTIDE SEQUENCE [LARGE SCALE GENOMIC DNA]</scope>
    <source>
        <strain evidence="2 3">PROD</strain>
    </source>
</reference>
<dbReference type="SUPFAM" id="SSF51126">
    <property type="entry name" value="Pectin lyase-like"/>
    <property type="match status" value="1"/>
</dbReference>
<keyword evidence="3" id="KW-1185">Reference proteome</keyword>
<feature type="signal peptide" evidence="1">
    <location>
        <begin position="1"/>
        <end position="19"/>
    </location>
</feature>
<dbReference type="InterPro" id="IPR011050">
    <property type="entry name" value="Pectin_lyase_fold/virulence"/>
</dbReference>
<comment type="caution">
    <text evidence="2">The sequence shown here is derived from an EMBL/GenBank/DDBJ whole genome shotgun (WGS) entry which is preliminary data.</text>
</comment>
<evidence type="ECO:0008006" key="4">
    <source>
        <dbReference type="Google" id="ProtNLM"/>
    </source>
</evidence>
<keyword evidence="1" id="KW-0732">Signal</keyword>
<dbReference type="EMBL" id="JABKKE010000013">
    <property type="protein sequence ID" value="NPE14380.1"/>
    <property type="molecule type" value="Genomic_DNA"/>
</dbReference>
<evidence type="ECO:0000256" key="1">
    <source>
        <dbReference type="SAM" id="SignalP"/>
    </source>
</evidence>
<evidence type="ECO:0000313" key="2">
    <source>
        <dbReference type="EMBL" id="NPE14380.1"/>
    </source>
</evidence>
<name>A0ABX2AUT7_9BACT</name>
<organism evidence="2 3">
    <name type="scientific">Xylanibacter rodentium</name>
    <dbReference type="NCBI Taxonomy" id="2736289"/>
    <lineage>
        <taxon>Bacteria</taxon>
        <taxon>Pseudomonadati</taxon>
        <taxon>Bacteroidota</taxon>
        <taxon>Bacteroidia</taxon>
        <taxon>Bacteroidales</taxon>
        <taxon>Prevotellaceae</taxon>
        <taxon>Xylanibacter</taxon>
    </lineage>
</organism>
<dbReference type="RefSeq" id="WP_172174352.1">
    <property type="nucleotide sequence ID" value="NZ_CASGKG010000011.1"/>
</dbReference>
<accession>A0ABX2AUT7</accession>
<gene>
    <name evidence="2" type="ORF">HPS55_08585</name>
</gene>
<sequence length="288" mass="30792">MKRLAVILCVVASVVCANAKILRVSNVNGSTAPYSTIKDALEAAEDGDVIMVDASPDSYGDVEINKTVTLQGPGYWLIDNGIIQEGMQTASFGTINMTASGAKVSSIAARTIKCNADGCVVTRCNTGVDIGSGIKGAIIHQNFIGGIGGHTDPRPSNLQITNNIVTYEMKNIISMVNSVVKYNTFKYYLDPWNTDGCVFEYNIGASNNNDKRNTYVNNIEKSMYSGNLDTVYMTKDAEISTEHGAFAGDDPYVISGIAPGPYIEDITVPVSVAQGNEMKVTVKIGTSR</sequence>
<dbReference type="Proteomes" id="UP001193734">
    <property type="component" value="Unassembled WGS sequence"/>
</dbReference>
<protein>
    <recommendedName>
        <fullName evidence="4">DUF1565 domain-containing protein</fullName>
    </recommendedName>
</protein>
<proteinExistence type="predicted"/>
<feature type="chain" id="PRO_5046876118" description="DUF1565 domain-containing protein" evidence="1">
    <location>
        <begin position="20"/>
        <end position="288"/>
    </location>
</feature>
<evidence type="ECO:0000313" key="3">
    <source>
        <dbReference type="Proteomes" id="UP001193734"/>
    </source>
</evidence>
<dbReference type="GeneID" id="82157822"/>